<accession>A0AA41YP21</accession>
<evidence type="ECO:0000256" key="3">
    <source>
        <dbReference type="ARBA" id="ARBA00023237"/>
    </source>
</evidence>
<gene>
    <name evidence="8" type="ORF">OL599_04805</name>
</gene>
<keyword evidence="6" id="KW-0732">Signal</keyword>
<dbReference type="AlphaFoldDB" id="A0AA41YP21"/>
<keyword evidence="2 4" id="KW-0472">Membrane</keyword>
<dbReference type="PANTHER" id="PTHR30329">
    <property type="entry name" value="STATOR ELEMENT OF FLAGELLAR MOTOR COMPLEX"/>
    <property type="match status" value="1"/>
</dbReference>
<feature type="domain" description="OmpA-like" evidence="7">
    <location>
        <begin position="83"/>
        <end position="202"/>
    </location>
</feature>
<dbReference type="InterPro" id="IPR006664">
    <property type="entry name" value="OMP_bac"/>
</dbReference>
<reference evidence="8" key="2">
    <citation type="submission" date="2022-10" db="EMBL/GenBank/DDBJ databases">
        <authorList>
            <person name="Trinh H.N."/>
        </authorList>
    </citation>
    <scope>NUCLEOTIDE SEQUENCE</scope>
    <source>
        <strain evidence="8">RN2-1</strain>
    </source>
</reference>
<feature type="region of interest" description="Disordered" evidence="5">
    <location>
        <begin position="31"/>
        <end position="87"/>
    </location>
</feature>
<keyword evidence="3" id="KW-0998">Cell outer membrane</keyword>
<dbReference type="InterPro" id="IPR006665">
    <property type="entry name" value="OmpA-like"/>
</dbReference>
<dbReference type="GO" id="GO:0009279">
    <property type="term" value="C:cell outer membrane"/>
    <property type="evidence" value="ECO:0007669"/>
    <property type="project" value="UniProtKB-SubCell"/>
</dbReference>
<dbReference type="PANTHER" id="PTHR30329:SF21">
    <property type="entry name" value="LIPOPROTEIN YIAD-RELATED"/>
    <property type="match status" value="1"/>
</dbReference>
<evidence type="ECO:0000256" key="5">
    <source>
        <dbReference type="SAM" id="MobiDB-lite"/>
    </source>
</evidence>
<proteinExistence type="predicted"/>
<comment type="caution">
    <text evidence="8">The sequence shown here is derived from an EMBL/GenBank/DDBJ whole genome shotgun (WGS) entry which is preliminary data.</text>
</comment>
<dbReference type="InterPro" id="IPR050330">
    <property type="entry name" value="Bact_OuterMem_StrucFunc"/>
</dbReference>
<feature type="signal peptide" evidence="6">
    <location>
        <begin position="1"/>
        <end position="22"/>
    </location>
</feature>
<dbReference type="Gene3D" id="3.30.1330.60">
    <property type="entry name" value="OmpA-like domain"/>
    <property type="match status" value="1"/>
</dbReference>
<evidence type="ECO:0000256" key="1">
    <source>
        <dbReference type="ARBA" id="ARBA00004442"/>
    </source>
</evidence>
<organism evidence="8 9">
    <name type="scientific">Limobrevibacterium gyesilva</name>
    <dbReference type="NCBI Taxonomy" id="2991712"/>
    <lineage>
        <taxon>Bacteria</taxon>
        <taxon>Pseudomonadati</taxon>
        <taxon>Pseudomonadota</taxon>
        <taxon>Alphaproteobacteria</taxon>
        <taxon>Acetobacterales</taxon>
        <taxon>Acetobacteraceae</taxon>
        <taxon>Limobrevibacterium</taxon>
    </lineage>
</organism>
<sequence length="202" mass="20898">MRWSFFVAAAATLLCFGSPSYAQQGPSADQIIKSLKPSGPLSSGTRGIRPVSPGAPAAPAPDANTQPAAAGAPAQAKPAAQAMQAKPPSVNLTVQFRTGSSELTPQAMHTLDELGRALTSPALAAYRFRIEGHTDTVGTPELNKTLSDARAAAVAQYLESRFGVGAARLETVGMGDTALLVATPPQTPEPRNRRVQVINIGT</sequence>
<evidence type="ECO:0000256" key="6">
    <source>
        <dbReference type="SAM" id="SignalP"/>
    </source>
</evidence>
<dbReference type="RefSeq" id="WP_264712508.1">
    <property type="nucleotide sequence ID" value="NZ_JAPDNT010000002.1"/>
</dbReference>
<dbReference type="CDD" id="cd07185">
    <property type="entry name" value="OmpA_C-like"/>
    <property type="match status" value="1"/>
</dbReference>
<evidence type="ECO:0000256" key="2">
    <source>
        <dbReference type="ARBA" id="ARBA00023136"/>
    </source>
</evidence>
<feature type="chain" id="PRO_5041256765" evidence="6">
    <location>
        <begin position="23"/>
        <end position="202"/>
    </location>
</feature>
<dbReference type="PRINTS" id="PR01021">
    <property type="entry name" value="OMPADOMAIN"/>
</dbReference>
<keyword evidence="9" id="KW-1185">Reference proteome</keyword>
<reference evidence="8" key="1">
    <citation type="submission" date="2022-09" db="EMBL/GenBank/DDBJ databases">
        <title>Rhodovastum sp. nov. RN2-1 isolated from soil in Seongnam, South Korea.</title>
        <authorList>
            <person name="Le N.T."/>
        </authorList>
    </citation>
    <scope>NUCLEOTIDE SEQUENCE</scope>
    <source>
        <strain evidence="8">RN2-1</strain>
    </source>
</reference>
<feature type="compositionally biased region" description="Low complexity" evidence="5">
    <location>
        <begin position="54"/>
        <end position="87"/>
    </location>
</feature>
<evidence type="ECO:0000259" key="7">
    <source>
        <dbReference type="PROSITE" id="PS51123"/>
    </source>
</evidence>
<protein>
    <submittedName>
        <fullName evidence="8">OmpA family protein</fullName>
    </submittedName>
</protein>
<dbReference type="Pfam" id="PF00691">
    <property type="entry name" value="OmpA"/>
    <property type="match status" value="1"/>
</dbReference>
<dbReference type="EMBL" id="JAPDNT010000002">
    <property type="protein sequence ID" value="MCW3473890.1"/>
    <property type="molecule type" value="Genomic_DNA"/>
</dbReference>
<name>A0AA41YP21_9PROT</name>
<dbReference type="PROSITE" id="PS51123">
    <property type="entry name" value="OMPA_2"/>
    <property type="match status" value="1"/>
</dbReference>
<evidence type="ECO:0000256" key="4">
    <source>
        <dbReference type="PROSITE-ProRule" id="PRU00473"/>
    </source>
</evidence>
<evidence type="ECO:0000313" key="8">
    <source>
        <dbReference type="EMBL" id="MCW3473890.1"/>
    </source>
</evidence>
<dbReference type="SUPFAM" id="SSF103088">
    <property type="entry name" value="OmpA-like"/>
    <property type="match status" value="1"/>
</dbReference>
<comment type="subcellular location">
    <subcellularLocation>
        <location evidence="1">Cell outer membrane</location>
    </subcellularLocation>
</comment>
<dbReference type="Proteomes" id="UP001165679">
    <property type="component" value="Unassembled WGS sequence"/>
</dbReference>
<evidence type="ECO:0000313" key="9">
    <source>
        <dbReference type="Proteomes" id="UP001165679"/>
    </source>
</evidence>
<dbReference type="InterPro" id="IPR036737">
    <property type="entry name" value="OmpA-like_sf"/>
</dbReference>